<dbReference type="OrthoDB" id="4521980at2759"/>
<protein>
    <submittedName>
        <fullName evidence="1">Uncharacterized protein</fullName>
    </submittedName>
</protein>
<accession>A0A2J6R2M1</accession>
<keyword evidence="2" id="KW-1185">Reference proteome</keyword>
<dbReference type="Proteomes" id="UP000235786">
    <property type="component" value="Unassembled WGS sequence"/>
</dbReference>
<sequence>MAANLTLNEFDALRHWSEFGQKGEPSTHRVQSTELRGISSFLTPVVSTWDVPIPHAEFSKLINGFRPRAMEDKWLVYADGPDAQGNAFVYMARSWTGHKMAELKIKVPVDEDGEFAEEDSKITQITWESNPERRKNQTEEGAKAMAREVCNWVLDVKLG</sequence>
<dbReference type="EMBL" id="KZ613958">
    <property type="protein sequence ID" value="PMD32745.1"/>
    <property type="molecule type" value="Genomic_DNA"/>
</dbReference>
<gene>
    <name evidence="1" type="ORF">L207DRAFT_639997</name>
</gene>
<organism evidence="1 2">
    <name type="scientific">Hyaloscypha variabilis (strain UAMH 11265 / GT02V1 / F)</name>
    <name type="common">Meliniomyces variabilis</name>
    <dbReference type="NCBI Taxonomy" id="1149755"/>
    <lineage>
        <taxon>Eukaryota</taxon>
        <taxon>Fungi</taxon>
        <taxon>Dikarya</taxon>
        <taxon>Ascomycota</taxon>
        <taxon>Pezizomycotina</taxon>
        <taxon>Leotiomycetes</taxon>
        <taxon>Helotiales</taxon>
        <taxon>Hyaloscyphaceae</taxon>
        <taxon>Hyaloscypha</taxon>
        <taxon>Hyaloscypha variabilis</taxon>
    </lineage>
</organism>
<evidence type="ECO:0000313" key="2">
    <source>
        <dbReference type="Proteomes" id="UP000235786"/>
    </source>
</evidence>
<dbReference type="STRING" id="1149755.A0A2J6R2M1"/>
<reference evidence="1 2" key="1">
    <citation type="submission" date="2016-04" db="EMBL/GenBank/DDBJ databases">
        <title>A degradative enzymes factory behind the ericoid mycorrhizal symbiosis.</title>
        <authorList>
            <consortium name="DOE Joint Genome Institute"/>
            <person name="Martino E."/>
            <person name="Morin E."/>
            <person name="Grelet G."/>
            <person name="Kuo A."/>
            <person name="Kohler A."/>
            <person name="Daghino S."/>
            <person name="Barry K."/>
            <person name="Choi C."/>
            <person name="Cichocki N."/>
            <person name="Clum A."/>
            <person name="Copeland A."/>
            <person name="Hainaut M."/>
            <person name="Haridas S."/>
            <person name="Labutti K."/>
            <person name="Lindquist E."/>
            <person name="Lipzen A."/>
            <person name="Khouja H.-R."/>
            <person name="Murat C."/>
            <person name="Ohm R."/>
            <person name="Olson A."/>
            <person name="Spatafora J."/>
            <person name="Veneault-Fourrey C."/>
            <person name="Henrissat B."/>
            <person name="Grigoriev I."/>
            <person name="Martin F."/>
            <person name="Perotto S."/>
        </authorList>
    </citation>
    <scope>NUCLEOTIDE SEQUENCE [LARGE SCALE GENOMIC DNA]</scope>
    <source>
        <strain evidence="1 2">F</strain>
    </source>
</reference>
<proteinExistence type="predicted"/>
<evidence type="ECO:0000313" key="1">
    <source>
        <dbReference type="EMBL" id="PMD32745.1"/>
    </source>
</evidence>
<dbReference type="AlphaFoldDB" id="A0A2J6R2M1"/>
<name>A0A2J6R2M1_HYAVF</name>